<dbReference type="AlphaFoldDB" id="A0ABD2VVW2"/>
<name>A0ABD2VVW2_9HYME</name>
<accession>A0ABD2VVW2</accession>
<proteinExistence type="predicted"/>
<comment type="caution">
    <text evidence="1">The sequence shown here is derived from an EMBL/GenBank/DDBJ whole genome shotgun (WGS) entry which is preliminary data.</text>
</comment>
<evidence type="ECO:0008006" key="3">
    <source>
        <dbReference type="Google" id="ProtNLM"/>
    </source>
</evidence>
<dbReference type="EMBL" id="JBJJXI010000169">
    <property type="protein sequence ID" value="KAL3384713.1"/>
    <property type="molecule type" value="Genomic_DNA"/>
</dbReference>
<protein>
    <recommendedName>
        <fullName evidence="3">Secreted protein</fullName>
    </recommendedName>
</protein>
<gene>
    <name evidence="1" type="ORF">TKK_019535</name>
</gene>
<organism evidence="1 2">
    <name type="scientific">Trichogramma kaykai</name>
    <dbReference type="NCBI Taxonomy" id="54128"/>
    <lineage>
        <taxon>Eukaryota</taxon>
        <taxon>Metazoa</taxon>
        <taxon>Ecdysozoa</taxon>
        <taxon>Arthropoda</taxon>
        <taxon>Hexapoda</taxon>
        <taxon>Insecta</taxon>
        <taxon>Pterygota</taxon>
        <taxon>Neoptera</taxon>
        <taxon>Endopterygota</taxon>
        <taxon>Hymenoptera</taxon>
        <taxon>Apocrita</taxon>
        <taxon>Proctotrupomorpha</taxon>
        <taxon>Chalcidoidea</taxon>
        <taxon>Trichogrammatidae</taxon>
        <taxon>Trichogramma</taxon>
    </lineage>
</organism>
<evidence type="ECO:0000313" key="2">
    <source>
        <dbReference type="Proteomes" id="UP001627154"/>
    </source>
</evidence>
<keyword evidence="2" id="KW-1185">Reference proteome</keyword>
<dbReference type="Proteomes" id="UP001627154">
    <property type="component" value="Unassembled WGS sequence"/>
</dbReference>
<sequence length="99" mass="11041">MSKLIGYIYRCCCCWRCVAAIAIGTYHRSNRFIFPIQAGARIKRCSIVVGWVIAGNRRDYDASTLNKECHGSFGPGLCALRPPVAYFAATTPQLFLHLI</sequence>
<evidence type="ECO:0000313" key="1">
    <source>
        <dbReference type="EMBL" id="KAL3384713.1"/>
    </source>
</evidence>
<reference evidence="1 2" key="1">
    <citation type="journal article" date="2024" name="bioRxiv">
        <title>A reference genome for Trichogramma kaykai: A tiny desert-dwelling parasitoid wasp with competing sex-ratio distorters.</title>
        <authorList>
            <person name="Culotta J."/>
            <person name="Lindsey A.R."/>
        </authorList>
    </citation>
    <scope>NUCLEOTIDE SEQUENCE [LARGE SCALE GENOMIC DNA]</scope>
    <source>
        <strain evidence="1 2">KSX58</strain>
    </source>
</reference>